<organism evidence="1 2">
    <name type="scientific">Streblomastix strix</name>
    <dbReference type="NCBI Taxonomy" id="222440"/>
    <lineage>
        <taxon>Eukaryota</taxon>
        <taxon>Metamonada</taxon>
        <taxon>Preaxostyla</taxon>
        <taxon>Oxymonadida</taxon>
        <taxon>Streblomastigidae</taxon>
        <taxon>Streblomastix</taxon>
    </lineage>
</organism>
<accession>A0A5J4U6G3</accession>
<comment type="caution">
    <text evidence="1">The sequence shown here is derived from an EMBL/GenBank/DDBJ whole genome shotgun (WGS) entry which is preliminary data.</text>
</comment>
<dbReference type="Proteomes" id="UP000324800">
    <property type="component" value="Unassembled WGS sequence"/>
</dbReference>
<dbReference type="AlphaFoldDB" id="A0A5J4U6G3"/>
<protein>
    <submittedName>
        <fullName evidence="1">Uncharacterized protein</fullName>
    </submittedName>
</protein>
<reference evidence="1 2" key="1">
    <citation type="submission" date="2019-03" db="EMBL/GenBank/DDBJ databases">
        <title>Single cell metagenomics reveals metabolic interactions within the superorganism composed of flagellate Streblomastix strix and complex community of Bacteroidetes bacteria on its surface.</title>
        <authorList>
            <person name="Treitli S.C."/>
            <person name="Kolisko M."/>
            <person name="Husnik F."/>
            <person name="Keeling P."/>
            <person name="Hampl V."/>
        </authorList>
    </citation>
    <scope>NUCLEOTIDE SEQUENCE [LARGE SCALE GENOMIC DNA]</scope>
    <source>
        <strain evidence="1">ST1C</strain>
    </source>
</reference>
<proteinExistence type="predicted"/>
<name>A0A5J4U6G3_9EUKA</name>
<gene>
    <name evidence="1" type="ORF">EZS28_038286</name>
</gene>
<evidence type="ECO:0000313" key="2">
    <source>
        <dbReference type="Proteomes" id="UP000324800"/>
    </source>
</evidence>
<evidence type="ECO:0000313" key="1">
    <source>
        <dbReference type="EMBL" id="KAA6366187.1"/>
    </source>
</evidence>
<dbReference type="EMBL" id="SNRW01019652">
    <property type="protein sequence ID" value="KAA6366187.1"/>
    <property type="molecule type" value="Genomic_DNA"/>
</dbReference>
<sequence>MAVAVGMFDGCQVNNNEGIRSALSNIGCFFNRIHEGRKIYYEDIDGYISFPLQPELAKHSEEQIEEEGGNEEIEALLINEGRKKFDDDSINDRAIRAKYAILNFFSEPQNGQQTRNEIYQYDEEVESVSEYNAYNNDDEN</sequence>